<dbReference type="PANTHER" id="PTHR46211:SF1">
    <property type="entry name" value="GLYCEROPHOSPHODIESTER PHOSPHODIESTERASE, CYTOPLASMIC"/>
    <property type="match status" value="1"/>
</dbReference>
<reference evidence="2 3" key="1">
    <citation type="submission" date="2018-09" db="EMBL/GenBank/DDBJ databases">
        <authorList>
            <person name="Wang F."/>
        </authorList>
    </citation>
    <scope>NUCLEOTIDE SEQUENCE [LARGE SCALE GENOMIC DNA]</scope>
    <source>
        <strain evidence="2 3">PLHSC7-2</strain>
    </source>
</reference>
<protein>
    <submittedName>
        <fullName evidence="2">Glycerophosphoryl diester phosphodiesterase</fullName>
    </submittedName>
</protein>
<dbReference type="EMBL" id="QZCH01000002">
    <property type="protein sequence ID" value="RJG50658.1"/>
    <property type="molecule type" value="Genomic_DNA"/>
</dbReference>
<evidence type="ECO:0000313" key="3">
    <source>
        <dbReference type="Proteomes" id="UP000283255"/>
    </source>
</evidence>
<dbReference type="AlphaFoldDB" id="A0A418YJ40"/>
<dbReference type="InterPro" id="IPR030395">
    <property type="entry name" value="GP_PDE_dom"/>
</dbReference>
<accession>A0A418YJ40</accession>
<feature type="domain" description="GP-PDE" evidence="1">
    <location>
        <begin position="8"/>
        <end position="241"/>
    </location>
</feature>
<dbReference type="PANTHER" id="PTHR46211">
    <property type="entry name" value="GLYCEROPHOSPHORYL DIESTER PHOSPHODIESTERASE"/>
    <property type="match status" value="1"/>
</dbReference>
<name>A0A418YJ40_9GAMM</name>
<proteinExistence type="predicted"/>
<keyword evidence="3" id="KW-1185">Reference proteome</keyword>
<dbReference type="OrthoDB" id="9795622at2"/>
<evidence type="ECO:0000313" key="2">
    <source>
        <dbReference type="EMBL" id="RJG50658.1"/>
    </source>
</evidence>
<dbReference type="Proteomes" id="UP000283255">
    <property type="component" value="Unassembled WGS sequence"/>
</dbReference>
<dbReference type="SUPFAM" id="SSF51695">
    <property type="entry name" value="PLC-like phosphodiesterases"/>
    <property type="match status" value="1"/>
</dbReference>
<dbReference type="GO" id="GO:0008081">
    <property type="term" value="F:phosphoric diester hydrolase activity"/>
    <property type="evidence" value="ECO:0007669"/>
    <property type="project" value="InterPro"/>
</dbReference>
<gene>
    <name evidence="2" type="ORF">D1Z90_04070</name>
</gene>
<dbReference type="InterPro" id="IPR017946">
    <property type="entry name" value="PLC-like_Pdiesterase_TIM-brl"/>
</dbReference>
<organism evidence="2 3">
    <name type="scientific">Motilimonas pumila</name>
    <dbReference type="NCBI Taxonomy" id="2303987"/>
    <lineage>
        <taxon>Bacteria</taxon>
        <taxon>Pseudomonadati</taxon>
        <taxon>Pseudomonadota</taxon>
        <taxon>Gammaproteobacteria</taxon>
        <taxon>Alteromonadales</taxon>
        <taxon>Alteromonadales genera incertae sedis</taxon>
        <taxon>Motilimonas</taxon>
    </lineage>
</organism>
<sequence length="241" mass="26914">MTTTLQLPRLIGHRGVKHLAPENTLASLSLAAKLGLSWVEIDVCECGTGELVVSHDDTLSRCSNGEGKLLDLSLAQLKQLDFGSWFDPKYQGQRIPTLVEALRYIDSLKLSLNLELKTYDCDPAYIAAQALHAVKVSGFSQQLIISSFCHETLHYLRQFDQKIAIGALFEIIPSGWQGIMEELRAVTLHCNADLIVEDREQDVLEHGYPILCYTVNDLADALKLWRLGVTSIFTDNPIIYN</sequence>
<dbReference type="RefSeq" id="WP_119909459.1">
    <property type="nucleotide sequence ID" value="NZ_QZCH01000002.1"/>
</dbReference>
<dbReference type="Pfam" id="PF03009">
    <property type="entry name" value="GDPD"/>
    <property type="match status" value="1"/>
</dbReference>
<comment type="caution">
    <text evidence="2">The sequence shown here is derived from an EMBL/GenBank/DDBJ whole genome shotgun (WGS) entry which is preliminary data.</text>
</comment>
<dbReference type="PROSITE" id="PS51704">
    <property type="entry name" value="GP_PDE"/>
    <property type="match status" value="1"/>
</dbReference>
<evidence type="ECO:0000259" key="1">
    <source>
        <dbReference type="PROSITE" id="PS51704"/>
    </source>
</evidence>
<dbReference type="Gene3D" id="3.20.20.190">
    <property type="entry name" value="Phosphatidylinositol (PI) phosphodiesterase"/>
    <property type="match status" value="1"/>
</dbReference>
<dbReference type="GO" id="GO:0006629">
    <property type="term" value="P:lipid metabolic process"/>
    <property type="evidence" value="ECO:0007669"/>
    <property type="project" value="InterPro"/>
</dbReference>
<reference evidence="2 3" key="2">
    <citation type="submission" date="2019-01" db="EMBL/GenBank/DDBJ databases">
        <title>Motilimonas pumilus sp. nov., isolated from the gut of sea cucumber (Apostichopus japonicus).</title>
        <authorList>
            <person name="Wang F.-Q."/>
            <person name="Ren L.-H."/>
            <person name="Lin Y.-W."/>
            <person name="Sun G.-H."/>
            <person name="Du Z.-J."/>
            <person name="Zhao J.-X."/>
            <person name="Liu X.-J."/>
            <person name="Liu L.-J."/>
        </authorList>
    </citation>
    <scope>NUCLEOTIDE SEQUENCE [LARGE SCALE GENOMIC DNA]</scope>
    <source>
        <strain evidence="2 3">PLHSC7-2</strain>
    </source>
</reference>